<dbReference type="EMBL" id="CM042016">
    <property type="protein sequence ID" value="KAI3698986.1"/>
    <property type="molecule type" value="Genomic_DNA"/>
</dbReference>
<comment type="caution">
    <text evidence="1">The sequence shown here is derived from an EMBL/GenBank/DDBJ whole genome shotgun (WGS) entry which is preliminary data.</text>
</comment>
<evidence type="ECO:0000313" key="2">
    <source>
        <dbReference type="Proteomes" id="UP001055811"/>
    </source>
</evidence>
<reference evidence="2" key="1">
    <citation type="journal article" date="2022" name="Mol. Ecol. Resour.">
        <title>The genomes of chicory, endive, great burdock and yacon provide insights into Asteraceae palaeo-polyploidization history and plant inulin production.</title>
        <authorList>
            <person name="Fan W."/>
            <person name="Wang S."/>
            <person name="Wang H."/>
            <person name="Wang A."/>
            <person name="Jiang F."/>
            <person name="Liu H."/>
            <person name="Zhao H."/>
            <person name="Xu D."/>
            <person name="Zhang Y."/>
        </authorList>
    </citation>
    <scope>NUCLEOTIDE SEQUENCE [LARGE SCALE GENOMIC DNA]</scope>
    <source>
        <strain evidence="2">cv. Punajuju</strain>
    </source>
</reference>
<keyword evidence="2" id="KW-1185">Reference proteome</keyword>
<organism evidence="1 2">
    <name type="scientific">Cichorium intybus</name>
    <name type="common">Chicory</name>
    <dbReference type="NCBI Taxonomy" id="13427"/>
    <lineage>
        <taxon>Eukaryota</taxon>
        <taxon>Viridiplantae</taxon>
        <taxon>Streptophyta</taxon>
        <taxon>Embryophyta</taxon>
        <taxon>Tracheophyta</taxon>
        <taxon>Spermatophyta</taxon>
        <taxon>Magnoliopsida</taxon>
        <taxon>eudicotyledons</taxon>
        <taxon>Gunneridae</taxon>
        <taxon>Pentapetalae</taxon>
        <taxon>asterids</taxon>
        <taxon>campanulids</taxon>
        <taxon>Asterales</taxon>
        <taxon>Asteraceae</taxon>
        <taxon>Cichorioideae</taxon>
        <taxon>Cichorieae</taxon>
        <taxon>Cichoriinae</taxon>
        <taxon>Cichorium</taxon>
    </lineage>
</organism>
<sequence length="783" mass="89461">MGAKQDKSDSFVIAQKDRQPSSPSTRFTKPNILASPMMLPLRHYNHPVARSLPLSRYHEDVCLKGMGTEVHYKNSFYSMRNVNEDSNSNSWHLFYGDNTFTNSHYYNNLASRTVTDPYLGHEKYEVKQKMLQHEAIFKNQVYELHRLYRRQRDMMDEVKRKEFNKYQFPNETSSSSSFMPSQKPYEDSHKWQIPSRPSIFGVEISNNSPISCSKGNNDSKDCEVIDCRPSKVRKKLFDLQLPAHEYIDPEDDEQVMDNQASEISSCFLPKNGVKTFLENGYRNTASGQHWSNGLTEPVYIQEVQHRANFSEISSKFQDYSRFNQTPSMLMNPFIGTSDNLNRKLQKHPSFLSSNRGDKWDGNGCYGNRFFHGSSSGSKELSARVPSTGFDYRNCNKIDNGSKKIFIDLTDTTKGMDLNTVQTLSDNEDDSRKCDQTVLPWLKSKPVISKNGDVSKEKDNKKLLGFPFFGNCKNDDSSSMEHRGIDINVAWDDVIDDKRVDREETEIKNFKNHFDLNSCVTEDDDELLVTVSVKSSKKKMTMEIDLEAPAVSEIEEEEEEEAIRCGEEHEKTVELEKIVAEAIVEMSDVGPTENSGDTLLWFVEVVEKHTVFVARETDEYEMLTLRIEESKEEDYMPQPLVPDVQEPEEGPGPALTSRPRRGQARRGRPRRDFQRDILPGMESLSRHEITEDLQIFGGLMKATGHSWNFGSMKRNGKRVGARGRRKGKVVEITPVAATPPLPVPPPPPAVVGLEERRFTGWGKTTRRPRRQRCAVSNSVAVQST</sequence>
<evidence type="ECO:0000313" key="1">
    <source>
        <dbReference type="EMBL" id="KAI3698986.1"/>
    </source>
</evidence>
<reference evidence="1 2" key="2">
    <citation type="journal article" date="2022" name="Mol. Ecol. Resour.">
        <title>The genomes of chicory, endive, great burdock and yacon provide insights into Asteraceae paleo-polyploidization history and plant inulin production.</title>
        <authorList>
            <person name="Fan W."/>
            <person name="Wang S."/>
            <person name="Wang H."/>
            <person name="Wang A."/>
            <person name="Jiang F."/>
            <person name="Liu H."/>
            <person name="Zhao H."/>
            <person name="Xu D."/>
            <person name="Zhang Y."/>
        </authorList>
    </citation>
    <scope>NUCLEOTIDE SEQUENCE [LARGE SCALE GENOMIC DNA]</scope>
    <source>
        <strain evidence="2">cv. Punajuju</strain>
        <tissue evidence="1">Leaves</tissue>
    </source>
</reference>
<accession>A0ACB8ZNB9</accession>
<proteinExistence type="predicted"/>
<name>A0ACB8ZNB9_CICIN</name>
<dbReference type="Proteomes" id="UP001055811">
    <property type="component" value="Linkage Group LG08"/>
</dbReference>
<protein>
    <submittedName>
        <fullName evidence="1">Uncharacterized protein</fullName>
    </submittedName>
</protein>
<gene>
    <name evidence="1" type="ORF">L2E82_42942</name>
</gene>